<dbReference type="EMBL" id="VZPE01000006">
    <property type="protein sequence ID" value="KAB0570598.1"/>
    <property type="molecule type" value="Genomic_DNA"/>
</dbReference>
<comment type="caution">
    <text evidence="2">The sequence shown here is derived from an EMBL/GenBank/DDBJ whole genome shotgun (WGS) entry which is preliminary data.</text>
</comment>
<proteinExistence type="predicted"/>
<evidence type="ECO:0000313" key="2">
    <source>
        <dbReference type="EMBL" id="KAB0570598.1"/>
    </source>
</evidence>
<gene>
    <name evidence="2" type="ORF">F7Q93_15275</name>
</gene>
<dbReference type="InterPro" id="IPR011856">
    <property type="entry name" value="tRNA_endonuc-like_dom_sf"/>
</dbReference>
<dbReference type="GO" id="GO:0003676">
    <property type="term" value="F:nucleic acid binding"/>
    <property type="evidence" value="ECO:0007669"/>
    <property type="project" value="InterPro"/>
</dbReference>
<sequence>MTRRRALKGASSSKLKSTASTKPSARPKATTQTVRINGVRTIITTRDGKVTTKAALPLEWELQAAQVRALRRLPEYVHTAKDVRPGTFTLAGDQNAAKRGPKARAEALAAGLTPGEADVRIYLYGGVLRQIENKVGKVRLESSQITRHPLLDALGFPVVVVRAVTEGDAAEQAVRLVKGWLLETSNDNQPKPHEENINDAA</sequence>
<dbReference type="AlphaFoldDB" id="A0A643EXX7"/>
<dbReference type="RefSeq" id="WP_128094019.1">
    <property type="nucleotide sequence ID" value="NZ_JBHEEN010000006.1"/>
</dbReference>
<dbReference type="Gene3D" id="3.40.1350.10">
    <property type="match status" value="1"/>
</dbReference>
<feature type="compositionally biased region" description="Low complexity" evidence="1">
    <location>
        <begin position="8"/>
        <end position="24"/>
    </location>
</feature>
<protein>
    <submittedName>
        <fullName evidence="2">VRR-NUC domain-containing protein</fullName>
    </submittedName>
</protein>
<organism evidence="2">
    <name type="scientific">Brucella pituitosa</name>
    <dbReference type="NCBI Taxonomy" id="571256"/>
    <lineage>
        <taxon>Bacteria</taxon>
        <taxon>Pseudomonadati</taxon>
        <taxon>Pseudomonadota</taxon>
        <taxon>Alphaproteobacteria</taxon>
        <taxon>Hyphomicrobiales</taxon>
        <taxon>Brucellaceae</taxon>
        <taxon>Brucella/Ochrobactrum group</taxon>
        <taxon>Brucella</taxon>
    </lineage>
</organism>
<reference evidence="2" key="1">
    <citation type="submission" date="2019-09" db="EMBL/GenBank/DDBJ databases">
        <title>Draft genome sequences of 48 bacterial type strains from the CCUG.</title>
        <authorList>
            <person name="Tunovic T."/>
            <person name="Pineiro-Iglesias B."/>
            <person name="Unosson C."/>
            <person name="Inganas E."/>
            <person name="Ohlen M."/>
            <person name="Cardew S."/>
            <person name="Jensie-Markopoulos S."/>
            <person name="Salva-Serra F."/>
            <person name="Jaen-Luchoro D."/>
            <person name="Karlsson R."/>
            <person name="Svensson-Stadler L."/>
            <person name="Chun J."/>
            <person name="Moore E."/>
        </authorList>
    </citation>
    <scope>NUCLEOTIDE SEQUENCE</scope>
    <source>
        <strain evidence="2">CCUG 50899</strain>
    </source>
</reference>
<evidence type="ECO:0000256" key="1">
    <source>
        <dbReference type="SAM" id="MobiDB-lite"/>
    </source>
</evidence>
<name>A0A643EXX7_9HYPH</name>
<accession>A0A643EXX7</accession>
<feature type="region of interest" description="Disordered" evidence="1">
    <location>
        <begin position="1"/>
        <end position="31"/>
    </location>
</feature>